<protein>
    <submittedName>
        <fullName evidence="2">Bud site selection protein</fullName>
    </submittedName>
</protein>
<feature type="region of interest" description="Disordered" evidence="1">
    <location>
        <begin position="587"/>
        <end position="700"/>
    </location>
</feature>
<dbReference type="InterPro" id="IPR015374">
    <property type="entry name" value="ChAPs"/>
</dbReference>
<sequence>MAETFRDVPEFFEVENGESISVRTESLAAFRDLGPPDLCHVTKINSAAKSSSTRDLGSYHNVLGVDASSSASLAAYINSLTYAVDDPQGWFGKSAGWRISSGTYCCYNTFSHLDVRVEVKIPGGVESYAVTPRGERLETTPQIWQQCHVSAMLRAILYTEEEGYRLHALRRVYPITSLAMEQKFLESCQALFWQAWQLGSSSKVQMTTTIHNYLNDGLIKYFGDNGRYEVAAKFYESLYPRDPEVGALLAKCYFGANLEVKGVRLLHEALEKSPSSYPLLHAQVDFLENKKKFNPAIQLAKFAVKNAPSEFLAWAKLTKVYVEADRYELALLTLNSCPMFTFTDKDYPRMPQPARIHLPSKADLSNLMDLSDYENKTNDPSESYLLRLPAPGLRGTFAKAYEFLCILVKKVGWDELLRLRSSVFVMEDEYRQQKAREESIHSPPISTTVDATHSVPETVSAQPDSHDQPRAVATEAGHTRTSSEGKPATLSESAIAGMENLHIGNSTPSPSQEPEVPQANGNTESSKVEDTQEKHHTGRHSSASSDSANDDVFQDVDMSGVPSAQVECASSPVDDDIQSLQSVNLEDSVTNAQQQPAKTETELGPGSEVWSESSLSPPRNNQEPSTTVRDVVDADTVKTPLAALTDKKSPSVEEVEEETTKVVVLPTDSHTGEQSDQAQEKSISEKQPPQATATTHREPPGLVDHKRLCERWLDNLFMVLYEDLRAYIDCMSEIYRSQTNPHASFRHTAAEWEALGDLAWRLLYKSEAKEAYIHSVQQRFSPRSWYQLLAIYTEEGNLQMALNAVVQLAIYQERWYNEMVYPSPLASNVVKLVQEHGLSKIQNVLISMNLASPLQKLVTRYFAFVQAFQIEGYDW</sequence>
<feature type="compositionally biased region" description="Polar residues" evidence="1">
    <location>
        <begin position="444"/>
        <end position="463"/>
    </location>
</feature>
<dbReference type="Gene3D" id="1.25.40.10">
    <property type="entry name" value="Tetratricopeptide repeat domain"/>
    <property type="match status" value="2"/>
</dbReference>
<evidence type="ECO:0000313" key="2">
    <source>
        <dbReference type="EMBL" id="KAJ1961969.1"/>
    </source>
</evidence>
<accession>A0A9W8AUD2</accession>
<evidence type="ECO:0000256" key="1">
    <source>
        <dbReference type="SAM" id="MobiDB-lite"/>
    </source>
</evidence>
<keyword evidence="3" id="KW-1185">Reference proteome</keyword>
<feature type="region of interest" description="Disordered" evidence="1">
    <location>
        <begin position="501"/>
        <end position="555"/>
    </location>
</feature>
<feature type="compositionally biased region" description="Polar residues" evidence="1">
    <location>
        <begin position="503"/>
        <end position="512"/>
    </location>
</feature>
<organism evidence="2 3">
    <name type="scientific">Dispira parvispora</name>
    <dbReference type="NCBI Taxonomy" id="1520584"/>
    <lineage>
        <taxon>Eukaryota</taxon>
        <taxon>Fungi</taxon>
        <taxon>Fungi incertae sedis</taxon>
        <taxon>Zoopagomycota</taxon>
        <taxon>Kickxellomycotina</taxon>
        <taxon>Dimargaritomycetes</taxon>
        <taxon>Dimargaritales</taxon>
        <taxon>Dimargaritaceae</taxon>
        <taxon>Dispira</taxon>
    </lineage>
</organism>
<dbReference type="InterPro" id="IPR011990">
    <property type="entry name" value="TPR-like_helical_dom_sf"/>
</dbReference>
<reference evidence="2" key="1">
    <citation type="submission" date="2022-07" db="EMBL/GenBank/DDBJ databases">
        <title>Phylogenomic reconstructions and comparative analyses of Kickxellomycotina fungi.</title>
        <authorList>
            <person name="Reynolds N.K."/>
            <person name="Stajich J.E."/>
            <person name="Barry K."/>
            <person name="Grigoriev I.V."/>
            <person name="Crous P."/>
            <person name="Smith M.E."/>
        </authorList>
    </citation>
    <scope>NUCLEOTIDE SEQUENCE</scope>
    <source>
        <strain evidence="2">RSA 1196</strain>
    </source>
</reference>
<dbReference type="Pfam" id="PF09295">
    <property type="entry name" value="ChAPs"/>
    <property type="match status" value="1"/>
</dbReference>
<feature type="compositionally biased region" description="Polar residues" evidence="1">
    <location>
        <begin position="610"/>
        <end position="625"/>
    </location>
</feature>
<feature type="region of interest" description="Disordered" evidence="1">
    <location>
        <begin position="434"/>
        <end position="488"/>
    </location>
</feature>
<feature type="compositionally biased region" description="Basic and acidic residues" evidence="1">
    <location>
        <begin position="670"/>
        <end position="684"/>
    </location>
</feature>
<feature type="compositionally biased region" description="Basic and acidic residues" evidence="1">
    <location>
        <begin position="526"/>
        <end position="535"/>
    </location>
</feature>
<dbReference type="EMBL" id="JANBPY010001038">
    <property type="protein sequence ID" value="KAJ1961969.1"/>
    <property type="molecule type" value="Genomic_DNA"/>
</dbReference>
<gene>
    <name evidence="2" type="primary">BUD7</name>
    <name evidence="2" type="ORF">IWQ62_003682</name>
</gene>
<name>A0A9W8AUD2_9FUNG</name>
<dbReference type="SUPFAM" id="SSF48452">
    <property type="entry name" value="TPR-like"/>
    <property type="match status" value="1"/>
</dbReference>
<feature type="compositionally biased region" description="Polar residues" evidence="1">
    <location>
        <begin position="685"/>
        <end position="694"/>
    </location>
</feature>
<evidence type="ECO:0000313" key="3">
    <source>
        <dbReference type="Proteomes" id="UP001150925"/>
    </source>
</evidence>
<comment type="caution">
    <text evidence="2">The sequence shown here is derived from an EMBL/GenBank/DDBJ whole genome shotgun (WGS) entry which is preliminary data.</text>
</comment>
<proteinExistence type="predicted"/>
<feature type="compositionally biased region" description="Polar residues" evidence="1">
    <location>
        <begin position="587"/>
        <end position="598"/>
    </location>
</feature>
<dbReference type="PANTHER" id="PTHR31975:SF1">
    <property type="entry name" value="BUD SITE SELECTION PROTEIN 7-RELATED"/>
    <property type="match status" value="1"/>
</dbReference>
<dbReference type="GO" id="GO:0006893">
    <property type="term" value="P:Golgi to plasma membrane transport"/>
    <property type="evidence" value="ECO:0007669"/>
    <property type="project" value="TreeGrafter"/>
</dbReference>
<dbReference type="PANTHER" id="PTHR31975">
    <property type="entry name" value="BUD SITE SELECTION PROTEIN 7-RELATED"/>
    <property type="match status" value="1"/>
</dbReference>
<dbReference type="AlphaFoldDB" id="A0A9W8AUD2"/>
<dbReference type="GO" id="GO:0034044">
    <property type="term" value="C:exomer complex"/>
    <property type="evidence" value="ECO:0007669"/>
    <property type="project" value="UniProtKB-ARBA"/>
</dbReference>
<dbReference type="OrthoDB" id="434695at2759"/>
<dbReference type="Proteomes" id="UP001150925">
    <property type="component" value="Unassembled WGS sequence"/>
</dbReference>